<evidence type="ECO:0000313" key="15">
    <source>
        <dbReference type="Proteomes" id="UP000662857"/>
    </source>
</evidence>
<dbReference type="RefSeq" id="WP_239675587.1">
    <property type="nucleotide sequence ID" value="NZ_CP070499.1"/>
</dbReference>
<feature type="transmembrane region" description="Helical" evidence="11">
    <location>
        <begin position="99"/>
        <end position="123"/>
    </location>
</feature>
<evidence type="ECO:0000256" key="6">
    <source>
        <dbReference type="ARBA" id="ARBA00022801"/>
    </source>
</evidence>
<dbReference type="Pfam" id="PF17820">
    <property type="entry name" value="PDZ_6"/>
    <property type="match status" value="1"/>
</dbReference>
<dbReference type="GO" id="GO:0004222">
    <property type="term" value="F:metalloendopeptidase activity"/>
    <property type="evidence" value="ECO:0007669"/>
    <property type="project" value="InterPro"/>
</dbReference>
<dbReference type="Gene3D" id="2.30.42.10">
    <property type="match status" value="1"/>
</dbReference>
<feature type="transmembrane region" description="Helical" evidence="11">
    <location>
        <begin position="395"/>
        <end position="416"/>
    </location>
</feature>
<keyword evidence="15" id="KW-1185">Reference proteome</keyword>
<evidence type="ECO:0000256" key="8">
    <source>
        <dbReference type="ARBA" id="ARBA00022989"/>
    </source>
</evidence>
<dbReference type="PANTHER" id="PTHR42837">
    <property type="entry name" value="REGULATOR OF SIGMA-E PROTEASE RSEP"/>
    <property type="match status" value="1"/>
</dbReference>
<comment type="similarity">
    <text evidence="3">Belongs to the peptidase M50B family.</text>
</comment>
<keyword evidence="5 11" id="KW-0812">Transmembrane</keyword>
<dbReference type="SUPFAM" id="SSF50156">
    <property type="entry name" value="PDZ domain-like"/>
    <property type="match status" value="1"/>
</dbReference>
<dbReference type="InterPro" id="IPR041489">
    <property type="entry name" value="PDZ_6"/>
</dbReference>
<evidence type="ECO:0000256" key="5">
    <source>
        <dbReference type="ARBA" id="ARBA00022692"/>
    </source>
</evidence>
<feature type="domain" description="PDZ" evidence="13">
    <location>
        <begin position="166"/>
        <end position="214"/>
    </location>
</feature>
<reference evidence="14" key="1">
    <citation type="submission" date="2021-02" db="EMBL/GenBank/DDBJ databases">
        <title>Natrosporangium hydrolyticum gen. nov., sp. nov, a haloalkaliphilic actinobacterium from a soda solonchak soil.</title>
        <authorList>
            <person name="Sorokin D.Y."/>
            <person name="Khijniak T.V."/>
            <person name="Zakharycheva A.P."/>
            <person name="Boueva O.V."/>
            <person name="Ariskina E.V."/>
            <person name="Hahnke R.L."/>
            <person name="Bunk B."/>
            <person name="Sproer C."/>
            <person name="Schumann P."/>
            <person name="Evtushenko L.I."/>
            <person name="Kublanov I.V."/>
        </authorList>
    </citation>
    <scope>NUCLEOTIDE SEQUENCE</scope>
    <source>
        <strain evidence="14">DSM 106523</strain>
    </source>
</reference>
<dbReference type="KEGG" id="nhy:JQS43_18095"/>
<keyword evidence="10 11" id="KW-0472">Membrane</keyword>
<dbReference type="Proteomes" id="UP000662857">
    <property type="component" value="Chromosome"/>
</dbReference>
<evidence type="ECO:0000313" key="14">
    <source>
        <dbReference type="EMBL" id="QSB13495.1"/>
    </source>
</evidence>
<evidence type="ECO:0000256" key="4">
    <source>
        <dbReference type="ARBA" id="ARBA00022670"/>
    </source>
</evidence>
<dbReference type="AlphaFoldDB" id="A0A895YB29"/>
<evidence type="ECO:0000256" key="9">
    <source>
        <dbReference type="ARBA" id="ARBA00023049"/>
    </source>
</evidence>
<dbReference type="GO" id="GO:0016020">
    <property type="term" value="C:membrane"/>
    <property type="evidence" value="ECO:0007669"/>
    <property type="project" value="UniProtKB-SubCell"/>
</dbReference>
<organism evidence="14 15">
    <name type="scientific">Natronosporangium hydrolyticum</name>
    <dbReference type="NCBI Taxonomy" id="2811111"/>
    <lineage>
        <taxon>Bacteria</taxon>
        <taxon>Bacillati</taxon>
        <taxon>Actinomycetota</taxon>
        <taxon>Actinomycetes</taxon>
        <taxon>Micromonosporales</taxon>
        <taxon>Micromonosporaceae</taxon>
        <taxon>Natronosporangium</taxon>
    </lineage>
</organism>
<keyword evidence="9" id="KW-0482">Metalloprotease</keyword>
<keyword evidence="8 11" id="KW-1133">Transmembrane helix</keyword>
<evidence type="ECO:0000259" key="12">
    <source>
        <dbReference type="Pfam" id="PF02163"/>
    </source>
</evidence>
<name>A0A895YB29_9ACTN</name>
<dbReference type="GO" id="GO:0006508">
    <property type="term" value="P:proteolysis"/>
    <property type="evidence" value="ECO:0007669"/>
    <property type="project" value="UniProtKB-KW"/>
</dbReference>
<proteinExistence type="inferred from homology"/>
<sequence>MGYAIGVIVFALGIVISIALHEYGHAGTARAFGMKVTRFFIGFGPTIFSFRRGETEYGLKSIPAGAFVKIVGMTPQDDDVKPEDEHRAMWRFPLWKRTVVMGAGSAVHFILGFALLWGVFAVVPVPDMERLDAAAPRVAAVAECTALEWEIDPQTGGVRQCVPGEDPPSVAAEIGLQQGDVVTALNGRPVTEWADLTERIRAAGGSTVDVTFERDGQSQTVAAELPLAERVRQDIPPETPVDEVTEQDLERVGVLGIEPVIPEVRLGPIGAVGEAADRTVFMFRGTVEALSRLPERVPQLWTAVFGGERDPETPMSVVGASRIGGELWDRGEVPTFILLLAALNFFVGIFNLLPLLPLDGGHIAIAWFERARSWLYAKFGKPDPGRVDYYKMMPVTYIVIFIMAGFFLLTIAADIVNPIRLPF</sequence>
<dbReference type="InterPro" id="IPR008915">
    <property type="entry name" value="Peptidase_M50"/>
</dbReference>
<accession>A0A895YB29</accession>
<comment type="cofactor">
    <cofactor evidence="1">
        <name>Zn(2+)</name>
        <dbReference type="ChEBI" id="CHEBI:29105"/>
    </cofactor>
</comment>
<evidence type="ECO:0000256" key="2">
    <source>
        <dbReference type="ARBA" id="ARBA00004141"/>
    </source>
</evidence>
<dbReference type="PANTHER" id="PTHR42837:SF2">
    <property type="entry name" value="MEMBRANE METALLOPROTEASE ARASP2, CHLOROPLASTIC-RELATED"/>
    <property type="match status" value="1"/>
</dbReference>
<feature type="transmembrane region" description="Helical" evidence="11">
    <location>
        <begin position="336"/>
        <end position="356"/>
    </location>
</feature>
<feature type="domain" description="Peptidase M50" evidence="12">
    <location>
        <begin position="10"/>
        <end position="372"/>
    </location>
</feature>
<evidence type="ECO:0000256" key="11">
    <source>
        <dbReference type="SAM" id="Phobius"/>
    </source>
</evidence>
<keyword evidence="4 14" id="KW-0645">Protease</keyword>
<keyword evidence="6" id="KW-0378">Hydrolase</keyword>
<evidence type="ECO:0000256" key="10">
    <source>
        <dbReference type="ARBA" id="ARBA00023136"/>
    </source>
</evidence>
<dbReference type="InterPro" id="IPR004387">
    <property type="entry name" value="Pept_M50_Zn"/>
</dbReference>
<evidence type="ECO:0000256" key="1">
    <source>
        <dbReference type="ARBA" id="ARBA00001947"/>
    </source>
</evidence>
<dbReference type="CDD" id="cd06163">
    <property type="entry name" value="S2P-M50_PDZ_RseP-like"/>
    <property type="match status" value="1"/>
</dbReference>
<dbReference type="InterPro" id="IPR036034">
    <property type="entry name" value="PDZ_sf"/>
</dbReference>
<evidence type="ECO:0000256" key="7">
    <source>
        <dbReference type="ARBA" id="ARBA00022833"/>
    </source>
</evidence>
<gene>
    <name evidence="14" type="ORF">JQS43_18095</name>
</gene>
<comment type="subcellular location">
    <subcellularLocation>
        <location evidence="2">Membrane</location>
        <topology evidence="2">Multi-pass membrane protein</topology>
    </subcellularLocation>
</comment>
<evidence type="ECO:0000256" key="3">
    <source>
        <dbReference type="ARBA" id="ARBA00007931"/>
    </source>
</evidence>
<evidence type="ECO:0000259" key="13">
    <source>
        <dbReference type="Pfam" id="PF17820"/>
    </source>
</evidence>
<dbReference type="Pfam" id="PF02163">
    <property type="entry name" value="Peptidase_M50"/>
    <property type="match status" value="1"/>
</dbReference>
<dbReference type="EMBL" id="CP070499">
    <property type="protein sequence ID" value="QSB13495.1"/>
    <property type="molecule type" value="Genomic_DNA"/>
</dbReference>
<protein>
    <submittedName>
        <fullName evidence="14">Site-2 protease family protein</fullName>
    </submittedName>
</protein>
<keyword evidence="7" id="KW-0862">Zinc</keyword>